<evidence type="ECO:0000256" key="5">
    <source>
        <dbReference type="ARBA" id="ARBA00022737"/>
    </source>
</evidence>
<dbReference type="PROSITE" id="PS50082">
    <property type="entry name" value="WD_REPEATS_2"/>
    <property type="match status" value="2"/>
</dbReference>
<keyword evidence="3 7" id="KW-0853">WD repeat</keyword>
<feature type="repeat" description="WD" evidence="7">
    <location>
        <begin position="214"/>
        <end position="255"/>
    </location>
</feature>
<dbReference type="InterPro" id="IPR036322">
    <property type="entry name" value="WD40_repeat_dom_sf"/>
</dbReference>
<dbReference type="EMBL" id="QEAQ01000125">
    <property type="protein sequence ID" value="TPX55136.1"/>
    <property type="molecule type" value="Genomic_DNA"/>
</dbReference>
<dbReference type="SMART" id="SM00320">
    <property type="entry name" value="WD40"/>
    <property type="match status" value="8"/>
</dbReference>
<comment type="caution">
    <text evidence="8">The sequence shown here is derived from an EMBL/GenBank/DDBJ whole genome shotgun (WGS) entry which is preliminary data.</text>
</comment>
<dbReference type="GO" id="GO:0005737">
    <property type="term" value="C:cytoplasm"/>
    <property type="evidence" value="ECO:0007669"/>
    <property type="project" value="UniProtKB-SubCell"/>
</dbReference>
<sequence length="1058" mass="116781">MVGPLSVPLIKTAYAGQITALCFVTPTVLLAATGPFLKVFDILAGKIIAVFEIFEHNRIHGIHPDRPPSSASGTLQTIRVALSGGKELKVLRLNFECDTITGTLVSCEQVIECPLRSFKDWIKDVHWMSADGDHPSITLALALTHNFVEVWDLTAGSLIDTVQCEEHCILYSARFFETGDGKTYLASGTVFNHVLLWDISARNQDGEGIIHKSLIGHEGVIFNIRVSRDGKRLATASDDRTIRVWETDIERKSQHICLYGHAARIWDCKLMGNYVVSVAEDSTCRVWDLETEECIACWEGHEGKNVWGVDIDPLANVVASGGGDSGIRLWSLTLLERNKIDSDAQMHQVQLPAASEESTAPEMVKTFGLLDFSQALISTTAGRFLTSHRDETLPMQEIYADRDLARYASLGTSECGQLSVVGGMEGQLAAFSPTGAFAATRWVGHVGKVTQVVIRSSGTAGIWYLFTADKNDEEMYMSCIKIPSEFGPCMVDRIATITLPEHFWTMDIAFSPEHQLLIMGSRSGAIVAYDTPLFEAKEGIVTEPTILLPALVRRRVHGKDSVSSIAIDDRPSIQSIGELIFGTVGRDGTYCRFAMAKQNETWTMELLYRSKITKGWLEKIYYVEDMAVLCGFYQKRFFAYNETKKYEMFSVACGGGHRKWDFRLQDGLLNRATFGFVRKEYLQLIFRETDNTQQFCEPKLQDNHSGNETRVVRFIDSWGENGDTSLLVTSGEDAVLRFAEYDSRRNDQSITNLLSVRKHTSVVRSIAFSKGLSGTLMFTAGAREEMRCWRLERDGDSAIRCLDMAVAPNASDITETRIMDIGSASLSALGKDFHGRHVVLAACSDAYLRLWLYDEASNEFSLVAYSRAHQRCVLKARISAFAEGLSTPAVVGITAGTDGRVMAWDFTDTVKQHFTESGSSVVDLAQPLYTSKVHQSGVNALDILPCPDSDKGLTLLIATGGDDNGISATKITFCDHISTQAGLTVQKVVQGIILSPHSSGVTGITVISASRFLTTSYDQRINAFDLAELSGDTYSFICVASQYVDVADISDMDVRLVR</sequence>
<keyword evidence="2" id="KW-0963">Cytoplasm</keyword>
<dbReference type="SUPFAM" id="SSF63829">
    <property type="entry name" value="Calcium-dependent phosphotriesterase"/>
    <property type="match status" value="1"/>
</dbReference>
<keyword evidence="9" id="KW-1185">Reference proteome</keyword>
<protein>
    <submittedName>
        <fullName evidence="8">Uncharacterized protein</fullName>
    </submittedName>
</protein>
<dbReference type="SUPFAM" id="SSF50978">
    <property type="entry name" value="WD40 repeat-like"/>
    <property type="match status" value="2"/>
</dbReference>
<dbReference type="PROSITE" id="PS00678">
    <property type="entry name" value="WD_REPEATS_1"/>
    <property type="match status" value="1"/>
</dbReference>
<keyword evidence="4" id="KW-0819">tRNA processing</keyword>
<accession>A0A507DUB1</accession>
<keyword evidence="5" id="KW-0677">Repeat</keyword>
<feature type="repeat" description="WD" evidence="7">
    <location>
        <begin position="258"/>
        <end position="297"/>
    </location>
</feature>
<name>A0A507DUB1_9FUNG</name>
<proteinExistence type="inferred from homology"/>
<evidence type="ECO:0000313" key="9">
    <source>
        <dbReference type="Proteomes" id="UP000318582"/>
    </source>
</evidence>
<dbReference type="PRINTS" id="PR00320">
    <property type="entry name" value="GPROTEINBRPT"/>
</dbReference>
<dbReference type="PANTHER" id="PTHR14344:SF3">
    <property type="entry name" value="WD REPEAT-CONTAINING PROTEIN 6"/>
    <property type="match status" value="1"/>
</dbReference>
<evidence type="ECO:0000256" key="2">
    <source>
        <dbReference type="ARBA" id="ARBA00022490"/>
    </source>
</evidence>
<dbReference type="InterPro" id="IPR051973">
    <property type="entry name" value="tRNA_Anticodon_Mtase-Reg"/>
</dbReference>
<dbReference type="Proteomes" id="UP000318582">
    <property type="component" value="Unassembled WGS sequence"/>
</dbReference>
<comment type="similarity">
    <text evidence="6">Belongs to the WD repeat WDR6 family.</text>
</comment>
<evidence type="ECO:0000256" key="4">
    <source>
        <dbReference type="ARBA" id="ARBA00022694"/>
    </source>
</evidence>
<dbReference type="AlphaFoldDB" id="A0A507DUB1"/>
<dbReference type="PANTHER" id="PTHR14344">
    <property type="entry name" value="WD REPEAT PROTEIN"/>
    <property type="match status" value="1"/>
</dbReference>
<evidence type="ECO:0000256" key="3">
    <source>
        <dbReference type="ARBA" id="ARBA00022574"/>
    </source>
</evidence>
<organism evidence="8 9">
    <name type="scientific">Powellomyces hirtus</name>
    <dbReference type="NCBI Taxonomy" id="109895"/>
    <lineage>
        <taxon>Eukaryota</taxon>
        <taxon>Fungi</taxon>
        <taxon>Fungi incertae sedis</taxon>
        <taxon>Chytridiomycota</taxon>
        <taxon>Chytridiomycota incertae sedis</taxon>
        <taxon>Chytridiomycetes</taxon>
        <taxon>Spizellomycetales</taxon>
        <taxon>Powellomycetaceae</taxon>
        <taxon>Powellomyces</taxon>
    </lineage>
</organism>
<dbReference type="SUPFAM" id="SSF101908">
    <property type="entry name" value="Putative isomerase YbhE"/>
    <property type="match status" value="1"/>
</dbReference>
<dbReference type="GO" id="GO:0030488">
    <property type="term" value="P:tRNA methylation"/>
    <property type="evidence" value="ECO:0007669"/>
    <property type="project" value="TreeGrafter"/>
</dbReference>
<evidence type="ECO:0000256" key="7">
    <source>
        <dbReference type="PROSITE-ProRule" id="PRU00221"/>
    </source>
</evidence>
<gene>
    <name evidence="8" type="ORF">PhCBS80983_g05566</name>
</gene>
<evidence type="ECO:0000256" key="1">
    <source>
        <dbReference type="ARBA" id="ARBA00004496"/>
    </source>
</evidence>
<dbReference type="InterPro" id="IPR001680">
    <property type="entry name" value="WD40_rpt"/>
</dbReference>
<comment type="subcellular location">
    <subcellularLocation>
        <location evidence="1">Cytoplasm</location>
    </subcellularLocation>
</comment>
<evidence type="ECO:0000256" key="6">
    <source>
        <dbReference type="ARBA" id="ARBA00038255"/>
    </source>
</evidence>
<evidence type="ECO:0000313" key="8">
    <source>
        <dbReference type="EMBL" id="TPX55136.1"/>
    </source>
</evidence>
<dbReference type="PROSITE" id="PS50294">
    <property type="entry name" value="WD_REPEATS_REGION"/>
    <property type="match status" value="1"/>
</dbReference>
<dbReference type="InterPro" id="IPR015943">
    <property type="entry name" value="WD40/YVTN_repeat-like_dom_sf"/>
</dbReference>
<dbReference type="STRING" id="109895.A0A507DUB1"/>
<dbReference type="InterPro" id="IPR019775">
    <property type="entry name" value="WD40_repeat_CS"/>
</dbReference>
<reference evidence="8 9" key="1">
    <citation type="journal article" date="2019" name="Sci. Rep.">
        <title>Comparative genomics of chytrid fungi reveal insights into the obligate biotrophic and pathogenic lifestyle of Synchytrium endobioticum.</title>
        <authorList>
            <person name="van de Vossenberg B.T.L.H."/>
            <person name="Warris S."/>
            <person name="Nguyen H.D.T."/>
            <person name="van Gent-Pelzer M.P.E."/>
            <person name="Joly D.L."/>
            <person name="van de Geest H.C."/>
            <person name="Bonants P.J.M."/>
            <person name="Smith D.S."/>
            <person name="Levesque C.A."/>
            <person name="van der Lee T.A.J."/>
        </authorList>
    </citation>
    <scope>NUCLEOTIDE SEQUENCE [LARGE SCALE GENOMIC DNA]</scope>
    <source>
        <strain evidence="8 9">CBS 809.83</strain>
    </source>
</reference>
<dbReference type="InterPro" id="IPR020472">
    <property type="entry name" value="WD40_PAC1"/>
</dbReference>
<dbReference type="Gene3D" id="2.130.10.10">
    <property type="entry name" value="YVTN repeat-like/Quinoprotein amine dehydrogenase"/>
    <property type="match status" value="4"/>
</dbReference>
<dbReference type="Pfam" id="PF00400">
    <property type="entry name" value="WD40"/>
    <property type="match status" value="3"/>
</dbReference>